<evidence type="ECO:0000256" key="8">
    <source>
        <dbReference type="ARBA" id="ARBA00023136"/>
    </source>
</evidence>
<reference evidence="11" key="1">
    <citation type="submission" date="2021-02" db="EMBL/GenBank/DDBJ databases">
        <title>First Annotated Genome of the Yellow-green Alga Tribonema minus.</title>
        <authorList>
            <person name="Mahan K.M."/>
        </authorList>
    </citation>
    <scope>NUCLEOTIDE SEQUENCE</scope>
    <source>
        <strain evidence="11">UTEX B ZZ1240</strain>
    </source>
</reference>
<name>A0A835YYY6_9STRA</name>
<evidence type="ECO:0000256" key="9">
    <source>
        <dbReference type="RuleBase" id="RU363121"/>
    </source>
</evidence>
<feature type="transmembrane region" description="Helical" evidence="9">
    <location>
        <begin position="38"/>
        <end position="55"/>
    </location>
</feature>
<dbReference type="EMBL" id="JAFCMP010000168">
    <property type="protein sequence ID" value="KAG5184352.1"/>
    <property type="molecule type" value="Genomic_DNA"/>
</dbReference>
<dbReference type="SUPFAM" id="SSF103473">
    <property type="entry name" value="MFS general substrate transporter"/>
    <property type="match status" value="1"/>
</dbReference>
<keyword evidence="4 9" id="KW-0812">Transmembrane</keyword>
<feature type="region of interest" description="Disordered" evidence="10">
    <location>
        <begin position="475"/>
        <end position="556"/>
    </location>
</feature>
<comment type="subcellular location">
    <subcellularLocation>
        <location evidence="1 9">Membrane</location>
        <topology evidence="1 9">Multi-pass membrane protein</topology>
    </subcellularLocation>
</comment>
<feature type="transmembrane region" description="Helical" evidence="9">
    <location>
        <begin position="141"/>
        <end position="162"/>
    </location>
</feature>
<gene>
    <name evidence="11" type="ORF">JKP88DRAFT_269750</name>
</gene>
<dbReference type="InterPro" id="IPR036259">
    <property type="entry name" value="MFS_trans_sf"/>
</dbReference>
<comment type="similarity">
    <text evidence="2 9">Belongs to the ADP/ATP translocase tlc family.</text>
</comment>
<keyword evidence="3 9" id="KW-0813">Transport</keyword>
<keyword evidence="7 9" id="KW-1133">Transmembrane helix</keyword>
<evidence type="ECO:0000256" key="7">
    <source>
        <dbReference type="ARBA" id="ARBA00022989"/>
    </source>
</evidence>
<comment type="caution">
    <text evidence="11">The sequence shown here is derived from an EMBL/GenBank/DDBJ whole genome shotgun (WGS) entry which is preliminary data.</text>
</comment>
<proteinExistence type="inferred from homology"/>
<keyword evidence="12" id="KW-1185">Reference proteome</keyword>
<accession>A0A835YYY6</accession>
<evidence type="ECO:0000313" key="12">
    <source>
        <dbReference type="Proteomes" id="UP000664859"/>
    </source>
</evidence>
<organism evidence="11 12">
    <name type="scientific">Tribonema minus</name>
    <dbReference type="NCBI Taxonomy" id="303371"/>
    <lineage>
        <taxon>Eukaryota</taxon>
        <taxon>Sar</taxon>
        <taxon>Stramenopiles</taxon>
        <taxon>Ochrophyta</taxon>
        <taxon>PX clade</taxon>
        <taxon>Xanthophyceae</taxon>
        <taxon>Tribonematales</taxon>
        <taxon>Tribonemataceae</taxon>
        <taxon>Tribonema</taxon>
    </lineage>
</organism>
<dbReference type="GO" id="GO:0016020">
    <property type="term" value="C:membrane"/>
    <property type="evidence" value="ECO:0007669"/>
    <property type="project" value="UniProtKB-SubCell"/>
</dbReference>
<keyword evidence="8 9" id="KW-0472">Membrane</keyword>
<dbReference type="Proteomes" id="UP000664859">
    <property type="component" value="Unassembled WGS sequence"/>
</dbReference>
<evidence type="ECO:0000256" key="2">
    <source>
        <dbReference type="ARBA" id="ARBA00007127"/>
    </source>
</evidence>
<keyword evidence="6 9" id="KW-0067">ATP-binding</keyword>
<evidence type="ECO:0000256" key="1">
    <source>
        <dbReference type="ARBA" id="ARBA00004141"/>
    </source>
</evidence>
<keyword evidence="5 9" id="KW-0547">Nucleotide-binding</keyword>
<feature type="transmembrane region" description="Helical" evidence="9">
    <location>
        <begin position="313"/>
        <end position="336"/>
    </location>
</feature>
<feature type="transmembrane region" description="Helical" evidence="9">
    <location>
        <begin position="174"/>
        <end position="197"/>
    </location>
</feature>
<evidence type="ECO:0000256" key="3">
    <source>
        <dbReference type="ARBA" id="ARBA00022448"/>
    </source>
</evidence>
<dbReference type="OrthoDB" id="194566at2759"/>
<feature type="transmembrane region" description="Helical" evidence="9">
    <location>
        <begin position="71"/>
        <end position="90"/>
    </location>
</feature>
<evidence type="ECO:0000256" key="5">
    <source>
        <dbReference type="ARBA" id="ARBA00022741"/>
    </source>
</evidence>
<sequence length="556" mass="58151">MVGRAGGGGGGGARPPGALERAFTQLYGDLPAAERLRVAWLAGTLFFIIGGYWLLRSLKDPIVATIVGVEYIPRCKMVSLVVVFALVFVYNKLLDVFPKHRLFYIVGGFYALAFGVISALLADPVVGLANTKADPTRLLGWVSYCAIESFGSICVSLFWAFVNSTMNFEGAKSAYGLIIAGAQVGSILGPSIAATYATTIGVARLYGLGALAMALMVAMVWGYVRRFGVPASLAKPAGGAGGAGAGADGKGKGAGVLEGFHLFMRYAYVRGIFALSCLFMVEVTILDYTMKVLAKGTFDARYPGDATASSQHFAAFMGFFGQVTNGISFAFSLLGTSMVIRRLGLRRTLLAFPSLCVCVVLAVMAAPRLETVFLAMITLKAFSYSLNNPCKEMLYAPTSTAVKFKSKSWIDIFGARGAKAAGSVVTNAFADSAAHLVRYGGGAAVCVSAFLVWVAHYMGARFEALQESGEIVGGAEDGALPQTFAPLGDASDDEDDDGGGLGSDAEGGGERRRRRRDGGESGDEDEERGGVGGGGSDGGVEMTPVAESAASRRVDV</sequence>
<feature type="transmembrane region" description="Helical" evidence="9">
    <location>
        <begin position="267"/>
        <end position="286"/>
    </location>
</feature>
<dbReference type="GO" id="GO:0005471">
    <property type="term" value="F:ATP:ADP antiporter activity"/>
    <property type="evidence" value="ECO:0007669"/>
    <property type="project" value="InterPro"/>
</dbReference>
<feature type="transmembrane region" description="Helical" evidence="9">
    <location>
        <begin position="348"/>
        <end position="366"/>
    </location>
</feature>
<dbReference type="PANTHER" id="PTHR31187:SF1">
    <property type="entry name" value="ADP,ATP CARRIER PROTEIN 1"/>
    <property type="match status" value="1"/>
</dbReference>
<dbReference type="PANTHER" id="PTHR31187">
    <property type="match status" value="1"/>
</dbReference>
<dbReference type="InterPro" id="IPR004667">
    <property type="entry name" value="ADP_ATP_car_bac_type"/>
</dbReference>
<feature type="transmembrane region" description="Helical" evidence="9">
    <location>
        <begin position="203"/>
        <end position="224"/>
    </location>
</feature>
<dbReference type="AlphaFoldDB" id="A0A835YYY6"/>
<feature type="transmembrane region" description="Helical" evidence="9">
    <location>
        <begin position="102"/>
        <end position="121"/>
    </location>
</feature>
<evidence type="ECO:0000256" key="4">
    <source>
        <dbReference type="ARBA" id="ARBA00022692"/>
    </source>
</evidence>
<dbReference type="Pfam" id="PF03219">
    <property type="entry name" value="TLC"/>
    <property type="match status" value="2"/>
</dbReference>
<dbReference type="GO" id="GO:0005524">
    <property type="term" value="F:ATP binding"/>
    <property type="evidence" value="ECO:0007669"/>
    <property type="project" value="UniProtKB-KW"/>
</dbReference>
<evidence type="ECO:0000313" key="11">
    <source>
        <dbReference type="EMBL" id="KAG5184352.1"/>
    </source>
</evidence>
<evidence type="ECO:0000256" key="6">
    <source>
        <dbReference type="ARBA" id="ARBA00022840"/>
    </source>
</evidence>
<evidence type="ECO:0000256" key="10">
    <source>
        <dbReference type="SAM" id="MobiDB-lite"/>
    </source>
</evidence>
<protein>
    <recommendedName>
        <fullName evidence="9">ADP,ATP carrier protein</fullName>
    </recommendedName>
</protein>